<dbReference type="Proteomes" id="UP001208570">
    <property type="component" value="Unassembled WGS sequence"/>
</dbReference>
<dbReference type="SUPFAM" id="SSF52540">
    <property type="entry name" value="P-loop containing nucleoside triphosphate hydrolases"/>
    <property type="match status" value="2"/>
</dbReference>
<evidence type="ECO:0000256" key="8">
    <source>
        <dbReference type="ARBA" id="ARBA00023242"/>
    </source>
</evidence>
<keyword evidence="8" id="KW-0539">Nucleus</keyword>
<evidence type="ECO:0000256" key="10">
    <source>
        <dbReference type="SAM" id="MobiDB-lite"/>
    </source>
</evidence>
<feature type="repeat" description="HEAT" evidence="9">
    <location>
        <begin position="401"/>
        <end position="438"/>
    </location>
</feature>
<keyword evidence="3" id="KW-0547">Nucleotide-binding</keyword>
<feature type="compositionally biased region" description="Basic and acidic residues" evidence="10">
    <location>
        <begin position="217"/>
        <end position="226"/>
    </location>
</feature>
<comment type="caution">
    <text evidence="13">The sequence shown here is derived from an EMBL/GenBank/DDBJ whole genome shotgun (WGS) entry which is preliminary data.</text>
</comment>
<dbReference type="GO" id="GO:0016887">
    <property type="term" value="F:ATP hydrolysis activity"/>
    <property type="evidence" value="ECO:0007669"/>
    <property type="project" value="InterPro"/>
</dbReference>
<dbReference type="InterPro" id="IPR011989">
    <property type="entry name" value="ARM-like"/>
</dbReference>
<dbReference type="Gene3D" id="3.40.50.300">
    <property type="entry name" value="P-loop containing nucleotide triphosphate hydrolases"/>
    <property type="match status" value="1"/>
</dbReference>
<dbReference type="GO" id="GO:0003677">
    <property type="term" value="F:DNA binding"/>
    <property type="evidence" value="ECO:0007669"/>
    <property type="project" value="UniProtKB-KW"/>
</dbReference>
<evidence type="ECO:0000256" key="3">
    <source>
        <dbReference type="ARBA" id="ARBA00022741"/>
    </source>
</evidence>
<dbReference type="InterPro" id="IPR038718">
    <property type="entry name" value="SNF2-like_sf"/>
</dbReference>
<keyword evidence="2" id="KW-0677">Repeat</keyword>
<comment type="subcellular location">
    <subcellularLocation>
        <location evidence="1">Nucleus</location>
    </subcellularLocation>
</comment>
<dbReference type="InterPro" id="IPR022707">
    <property type="entry name" value="Mot1_central_dom"/>
</dbReference>
<dbReference type="Pfam" id="PF12054">
    <property type="entry name" value="DUF3535"/>
    <property type="match status" value="1"/>
</dbReference>
<evidence type="ECO:0000256" key="2">
    <source>
        <dbReference type="ARBA" id="ARBA00022737"/>
    </source>
</evidence>
<evidence type="ECO:0000259" key="11">
    <source>
        <dbReference type="PROSITE" id="PS51192"/>
    </source>
</evidence>
<name>A0AAD9JL47_9ANNE</name>
<evidence type="ECO:0008006" key="15">
    <source>
        <dbReference type="Google" id="ProtNLM"/>
    </source>
</evidence>
<dbReference type="SUPFAM" id="SSF48371">
    <property type="entry name" value="ARM repeat"/>
    <property type="match status" value="1"/>
</dbReference>
<dbReference type="CDD" id="cd18793">
    <property type="entry name" value="SF2_C_SNF"/>
    <property type="match status" value="1"/>
</dbReference>
<dbReference type="GO" id="GO:0017025">
    <property type="term" value="F:TBP-class protein binding"/>
    <property type="evidence" value="ECO:0007669"/>
    <property type="project" value="InterPro"/>
</dbReference>
<dbReference type="Gene3D" id="1.25.10.10">
    <property type="entry name" value="Leucine-rich Repeat Variant"/>
    <property type="match status" value="2"/>
</dbReference>
<dbReference type="Pfam" id="PF00176">
    <property type="entry name" value="SNF2-rel_dom"/>
    <property type="match status" value="1"/>
</dbReference>
<evidence type="ECO:0000256" key="4">
    <source>
        <dbReference type="ARBA" id="ARBA00022801"/>
    </source>
</evidence>
<keyword evidence="7" id="KW-0238">DNA-binding</keyword>
<dbReference type="InterPro" id="IPR044972">
    <property type="entry name" value="Mot1"/>
</dbReference>
<keyword evidence="6" id="KW-0067">ATP-binding</keyword>
<dbReference type="SMART" id="SM00487">
    <property type="entry name" value="DEXDc"/>
    <property type="match status" value="1"/>
</dbReference>
<gene>
    <name evidence="13" type="ORF">LSH36_249g03073</name>
</gene>
<dbReference type="PANTHER" id="PTHR36498:SF1">
    <property type="entry name" value="TATA-BINDING PROTEIN-ASSOCIATED FACTOR 172"/>
    <property type="match status" value="1"/>
</dbReference>
<dbReference type="Pfam" id="PF00271">
    <property type="entry name" value="Helicase_C"/>
    <property type="match status" value="1"/>
</dbReference>
<evidence type="ECO:0000256" key="7">
    <source>
        <dbReference type="ARBA" id="ARBA00023125"/>
    </source>
</evidence>
<dbReference type="InterPro" id="IPR014001">
    <property type="entry name" value="Helicase_ATP-bd"/>
</dbReference>
<dbReference type="InterPro" id="IPR016024">
    <property type="entry name" value="ARM-type_fold"/>
</dbReference>
<dbReference type="GO" id="GO:0005524">
    <property type="term" value="F:ATP binding"/>
    <property type="evidence" value="ECO:0007669"/>
    <property type="project" value="UniProtKB-KW"/>
</dbReference>
<dbReference type="InterPro" id="IPR021133">
    <property type="entry name" value="HEAT_type_2"/>
</dbReference>
<evidence type="ECO:0000256" key="1">
    <source>
        <dbReference type="ARBA" id="ARBA00004123"/>
    </source>
</evidence>
<dbReference type="SMART" id="SM00490">
    <property type="entry name" value="HELICc"/>
    <property type="match status" value="1"/>
</dbReference>
<evidence type="ECO:0000259" key="12">
    <source>
        <dbReference type="PROSITE" id="PS51194"/>
    </source>
</evidence>
<feature type="domain" description="Helicase C-terminal" evidence="12">
    <location>
        <begin position="1564"/>
        <end position="1721"/>
    </location>
</feature>
<dbReference type="InterPro" id="IPR001650">
    <property type="entry name" value="Helicase_C-like"/>
</dbReference>
<accession>A0AAD9JL47</accession>
<evidence type="ECO:0000313" key="14">
    <source>
        <dbReference type="Proteomes" id="UP001208570"/>
    </source>
</evidence>
<dbReference type="PANTHER" id="PTHR36498">
    <property type="entry name" value="TATA-BINDING PROTEIN-ASSOCIATED FACTOR 172"/>
    <property type="match status" value="1"/>
</dbReference>
<evidence type="ECO:0000313" key="13">
    <source>
        <dbReference type="EMBL" id="KAK2155101.1"/>
    </source>
</evidence>
<proteinExistence type="predicted"/>
<keyword evidence="4" id="KW-0378">Hydrolase</keyword>
<dbReference type="InterPro" id="IPR000330">
    <property type="entry name" value="SNF2_N"/>
</dbReference>
<dbReference type="InterPro" id="IPR044078">
    <property type="entry name" value="Mot1_ATP-bd"/>
</dbReference>
<sequence length="1785" mass="199523">MTTRLDRLFLLLDTGSTPVIRKSAAEQLGEVQKLHPHELNNLLSKVHQYLCSSTWETRIAAGQAVEAIAKNVPLWHPTPALKNGECHGSPPPVSDLLQLSKLNIQNVLSHGTSLLASEGHEFEEEEIGLDEKDKLSRQKQLLNKRLGLDVAGGLGVCADDLYQEEDLVIKREIDTLADQQHCVKDLLNQQITTSNIDLSARERNKAKRKAKMLARQTSRENEKNGDSEGESAAKLRRTSSYVEQSENNKVVLDNVQGQSSDMEDIDEWPFEAFCEMLMNDLFHSSWEKRHGAATGLREVINLHGMSAGLMADCSADQMSIVHERYLEDIAVRLICVLALDRFGDYVSDEVVAPVRETCAQVLGVTIQYMNASGVKHVVIVIMQLLSQNQWEDLTIDLLPTVLPAVTRGIQDKDDDVRAVAAAALLPVTDILVTTKLTRVIMATFTAVSQIIECLWFTLLDLDDLTSSTNSIMSLLATLLAHPKESVALWLLPLIQDALRHIYQRVLLEEKAELLSLLPSLWSQMVCSTPTDILVAAASPWFGAWISLMMQPVSIPFDSTLLIEVKETPKEVTPSRARHAQDVNQMPTKDTRSFIGGTESAVGGPYQRDKSVIRARCTASRLLGTLCSALSQPMTVPLPDEVETPVTALNKLLGFHLNSKSAIQRFCTGLVIMEWAKQEKCCECSEEVKRMIHQCLTIPIYYDEIALSFAKVQADCRDFITALKAQGINIDTVFTPGAILTLDQAQDLCTKTFDTMCGHLKGNVYKLFDERRGQLLGLIEQTNIEQQQFTMRVQGSLAGAAIWLQSLPDKMNPVVRPVMEILKKEQNHQLQVLAAESISHLCLLCVGRLPCPTPKIIKNLITMLCSDPSFTPVIGQEMPDANATDLPPDASCDKYSGILTLYTQQMALEESHGRSSSVLKKASSVSSDLPLPEVLTDTNDNKRQLLIQRRGAILALTAITRESGPELVDKMPNLWEVLSENMQKVQLIDMDSENVKSNEEEACKLVQSLQVFEICGPAVDLSLYPKLAAKLPLLCKCLEHPFTVVRHLASRCLGMLGKVMTAETMNYVLESVLVKLGASDNDRRRQGAAKFKFPQCCVQSLTFCLDIIDQLGVDVIPYMVLLVVPILGCMSDQTSAVRLMATNCFATLIRLMPLESGIPDPPTMKVSLVTKKEKERQFLEQLLDGGKLKNYAVPVPISAELRQYQQEGVNWLGFLNKYKLHGILCDDMGLGKTLQSLCILAGDHHNRQQQYKKTKQPDCAPLPSIVVCPPTLTGHWVYEVEKFVQKEHLNPLHYQGPPSVRQSLQKQLKKHNLVLASYDVVRNDIDFFGKIKWNYCILDEGHIIKNSKTKISKAVKHLSCNHRLILSGTPIQNNVLELWSLFDFLMPGFLGTEKQFKARFGKPILQSRDAKSSSKEQEAGALAMEALHRQVLPFLLRRLKEDVLRDLPPKIIQDYYCDLSPLQVKLYEDFAKSRAKRSLEDTVHDAEKKDKKVTSSGTSHIFQALQYLRKVCNHPALVLTPQHPEYSDIVAELKHNNTSLHDLQHAPKLGALKQLLNDCGIGLTMADSTNTPVVNQHRVLLFCQLKSMLDIVEKDVLKAQMPSVTYLRLDGSVPPGSRHPIVNRFNNDPSIDILLLTTHVGGLGLNLTGADTVIFVEHDWNPMKDLQAMDRAHRIGQKKVVNVYRLVTRGTLEEKIMGLQKFKLKIANSIITQDNSSLSSMGTDQLLDLFSLNKDRKQDSTQPGASNMPQKQSMKSILENLEDIWDEKQYDSEYNLESFMKSLLKQ</sequence>
<feature type="domain" description="Helicase ATP-binding" evidence="11">
    <location>
        <begin position="1212"/>
        <end position="1387"/>
    </location>
</feature>
<dbReference type="InterPro" id="IPR027417">
    <property type="entry name" value="P-loop_NTPase"/>
</dbReference>
<dbReference type="PROSITE" id="PS51194">
    <property type="entry name" value="HELICASE_CTER"/>
    <property type="match status" value="1"/>
</dbReference>
<evidence type="ECO:0000256" key="9">
    <source>
        <dbReference type="PROSITE-ProRule" id="PRU00103"/>
    </source>
</evidence>
<dbReference type="GO" id="GO:0004386">
    <property type="term" value="F:helicase activity"/>
    <property type="evidence" value="ECO:0007669"/>
    <property type="project" value="UniProtKB-KW"/>
</dbReference>
<reference evidence="13" key="1">
    <citation type="journal article" date="2023" name="Mol. Biol. Evol.">
        <title>Third-Generation Sequencing Reveals the Adaptive Role of the Epigenome in Three Deep-Sea Polychaetes.</title>
        <authorList>
            <person name="Perez M."/>
            <person name="Aroh O."/>
            <person name="Sun Y."/>
            <person name="Lan Y."/>
            <person name="Juniper S.K."/>
            <person name="Young C.R."/>
            <person name="Angers B."/>
            <person name="Qian P.Y."/>
        </authorList>
    </citation>
    <scope>NUCLEOTIDE SEQUENCE</scope>
    <source>
        <strain evidence="13">P08H-3</strain>
    </source>
</reference>
<feature type="region of interest" description="Disordered" evidence="10">
    <location>
        <begin position="200"/>
        <end position="242"/>
    </location>
</feature>
<keyword evidence="14" id="KW-1185">Reference proteome</keyword>
<dbReference type="GO" id="GO:0005634">
    <property type="term" value="C:nucleus"/>
    <property type="evidence" value="ECO:0007669"/>
    <property type="project" value="UniProtKB-SubCell"/>
</dbReference>
<dbReference type="Gene3D" id="3.40.50.10810">
    <property type="entry name" value="Tandem AAA-ATPase domain"/>
    <property type="match status" value="1"/>
</dbReference>
<evidence type="ECO:0000256" key="5">
    <source>
        <dbReference type="ARBA" id="ARBA00022806"/>
    </source>
</evidence>
<evidence type="ECO:0000256" key="6">
    <source>
        <dbReference type="ARBA" id="ARBA00022840"/>
    </source>
</evidence>
<dbReference type="FunFam" id="3.40.50.10810:FF:000009">
    <property type="entry name" value="B-TFIID TATA-box-binding protein-associated factor 1"/>
    <property type="match status" value="1"/>
</dbReference>
<keyword evidence="5" id="KW-0347">Helicase</keyword>
<dbReference type="InterPro" id="IPR049730">
    <property type="entry name" value="SNF2/RAD54-like_C"/>
</dbReference>
<dbReference type="EMBL" id="JAODUP010000249">
    <property type="protein sequence ID" value="KAK2155101.1"/>
    <property type="molecule type" value="Genomic_DNA"/>
</dbReference>
<dbReference type="PROSITE" id="PS50077">
    <property type="entry name" value="HEAT_REPEAT"/>
    <property type="match status" value="1"/>
</dbReference>
<protein>
    <recommendedName>
        <fullName evidence="15">TATA-binding protein-associated factor 172</fullName>
    </recommendedName>
</protein>
<organism evidence="13 14">
    <name type="scientific">Paralvinella palmiformis</name>
    <dbReference type="NCBI Taxonomy" id="53620"/>
    <lineage>
        <taxon>Eukaryota</taxon>
        <taxon>Metazoa</taxon>
        <taxon>Spiralia</taxon>
        <taxon>Lophotrochozoa</taxon>
        <taxon>Annelida</taxon>
        <taxon>Polychaeta</taxon>
        <taxon>Sedentaria</taxon>
        <taxon>Canalipalpata</taxon>
        <taxon>Terebellida</taxon>
        <taxon>Terebelliformia</taxon>
        <taxon>Alvinellidae</taxon>
        <taxon>Paralvinella</taxon>
    </lineage>
</organism>
<dbReference type="CDD" id="cd17999">
    <property type="entry name" value="DEXHc_Mot1"/>
    <property type="match status" value="1"/>
</dbReference>
<dbReference type="FunFam" id="3.40.50.300:FF:000428">
    <property type="entry name" value="TATA-binding protein-associated factor 172"/>
    <property type="match status" value="1"/>
</dbReference>
<dbReference type="PROSITE" id="PS51192">
    <property type="entry name" value="HELICASE_ATP_BIND_1"/>
    <property type="match status" value="1"/>
</dbReference>